<dbReference type="PROSITE" id="PS00767">
    <property type="entry name" value="THF_DHG_CYH_2"/>
    <property type="match status" value="1"/>
</dbReference>
<evidence type="ECO:0000256" key="6">
    <source>
        <dbReference type="ARBA" id="ARBA00023002"/>
    </source>
</evidence>
<name>A0AAD2CEZ1_9STRA</name>
<keyword evidence="4" id="KW-0378">Hydrolase</keyword>
<dbReference type="HAMAP" id="MF_01576">
    <property type="entry name" value="THF_DHG_CYH"/>
    <property type="match status" value="1"/>
</dbReference>
<dbReference type="GO" id="GO:0004488">
    <property type="term" value="F:methylenetetrahydrofolate dehydrogenase (NADP+) activity"/>
    <property type="evidence" value="ECO:0007669"/>
    <property type="project" value="InterPro"/>
</dbReference>
<evidence type="ECO:0000256" key="7">
    <source>
        <dbReference type="ARBA" id="ARBA00023268"/>
    </source>
</evidence>
<accession>A0AAD2CEZ1</accession>
<dbReference type="GO" id="GO:0035999">
    <property type="term" value="P:tetrahydrofolate interconversion"/>
    <property type="evidence" value="ECO:0007669"/>
    <property type="project" value="TreeGrafter"/>
</dbReference>
<evidence type="ECO:0000256" key="1">
    <source>
        <dbReference type="ARBA" id="ARBA00004777"/>
    </source>
</evidence>
<dbReference type="PANTHER" id="PTHR48099">
    <property type="entry name" value="C-1-TETRAHYDROFOLATE SYNTHASE, CYTOPLASMIC-RELATED"/>
    <property type="match status" value="1"/>
</dbReference>
<dbReference type="InterPro" id="IPR020631">
    <property type="entry name" value="THF_DH/CycHdrlase_NAD-bd_dom"/>
</dbReference>
<dbReference type="GO" id="GO:0005829">
    <property type="term" value="C:cytosol"/>
    <property type="evidence" value="ECO:0007669"/>
    <property type="project" value="TreeGrafter"/>
</dbReference>
<keyword evidence="7" id="KW-0511">Multifunctional enzyme</keyword>
<evidence type="ECO:0000256" key="5">
    <source>
        <dbReference type="ARBA" id="ARBA00022857"/>
    </source>
</evidence>
<keyword evidence="6" id="KW-0560">Oxidoreductase</keyword>
<dbReference type="CDD" id="cd01080">
    <property type="entry name" value="NAD_bind_m-THF_DH_Cyclohyd"/>
    <property type="match status" value="1"/>
</dbReference>
<sequence>MTTEATNKCTIIDGKKTAATIRQELKEEIESLAQSHNGIVPGLAVVLVGNRVDSATYVRMKKKAAVEIGIHSIDVTLPITISQQDLKAEIEKLNQDPKVHGILVQLPLPEHIKESEILMAIDYTKDADGFSARNIGNMWLGRGTGDPPLAIPCTPAGCIDLLQRYEIDITGKECVVLGRSNIVGMPVAALLQSCNGTVTVCHSRTKNIPEIIGRADILIAAIGKPEYVRGEWLKPGVVIVDVGINDKPDATKKRGYRLVGDVHYDEALQKASAITPVPGGVGPMTIAMLMKNTVNLCRHSLGLPRLTLRNKIHRSLSHRDFVHTTIHTTPDAAAANGTN</sequence>
<proteinExistence type="inferred from homology"/>
<evidence type="ECO:0008006" key="12">
    <source>
        <dbReference type="Google" id="ProtNLM"/>
    </source>
</evidence>
<feature type="domain" description="Tetrahydrofolate dehydrogenase/cyclohydrolase NAD(P)-binding" evidence="9">
    <location>
        <begin position="152"/>
        <end position="298"/>
    </location>
</feature>
<keyword evidence="3" id="KW-0554">One-carbon metabolism</keyword>
<keyword evidence="11" id="KW-1185">Reference proteome</keyword>
<dbReference type="Pfam" id="PF02882">
    <property type="entry name" value="THF_DHG_CYH_C"/>
    <property type="match status" value="1"/>
</dbReference>
<feature type="domain" description="Tetrahydrofolate dehydrogenase/cyclohydrolase catalytic" evidence="8">
    <location>
        <begin position="12"/>
        <end position="128"/>
    </location>
</feature>
<evidence type="ECO:0000256" key="2">
    <source>
        <dbReference type="ARBA" id="ARBA00011738"/>
    </source>
</evidence>
<evidence type="ECO:0000256" key="4">
    <source>
        <dbReference type="ARBA" id="ARBA00022801"/>
    </source>
</evidence>
<dbReference type="FunFam" id="3.40.50.720:FF:000006">
    <property type="entry name" value="Bifunctional protein FolD"/>
    <property type="match status" value="1"/>
</dbReference>
<evidence type="ECO:0000313" key="10">
    <source>
        <dbReference type="EMBL" id="CAJ1932189.1"/>
    </source>
</evidence>
<dbReference type="PRINTS" id="PR00085">
    <property type="entry name" value="THFDHDRGNASE"/>
</dbReference>
<reference evidence="10" key="1">
    <citation type="submission" date="2023-08" db="EMBL/GenBank/DDBJ databases">
        <authorList>
            <person name="Audoor S."/>
            <person name="Bilcke G."/>
        </authorList>
    </citation>
    <scope>NUCLEOTIDE SEQUENCE</scope>
</reference>
<evidence type="ECO:0000256" key="3">
    <source>
        <dbReference type="ARBA" id="ARBA00022563"/>
    </source>
</evidence>
<dbReference type="Proteomes" id="UP001295423">
    <property type="component" value="Unassembled WGS sequence"/>
</dbReference>
<dbReference type="InterPro" id="IPR046346">
    <property type="entry name" value="Aminoacid_DH-like_N_sf"/>
</dbReference>
<dbReference type="InterPro" id="IPR000672">
    <property type="entry name" value="THF_DH/CycHdrlase"/>
</dbReference>
<dbReference type="InterPro" id="IPR036291">
    <property type="entry name" value="NAD(P)-bd_dom_sf"/>
</dbReference>
<dbReference type="Gene3D" id="3.40.50.10860">
    <property type="entry name" value="Leucine Dehydrogenase, chain A, domain 1"/>
    <property type="match status" value="1"/>
</dbReference>
<dbReference type="GO" id="GO:0004477">
    <property type="term" value="F:methenyltetrahydrofolate cyclohydrolase activity"/>
    <property type="evidence" value="ECO:0007669"/>
    <property type="project" value="TreeGrafter"/>
</dbReference>
<dbReference type="PANTHER" id="PTHR48099:SF5">
    <property type="entry name" value="C-1-TETRAHYDROFOLATE SYNTHASE, CYTOPLASMIC"/>
    <property type="match status" value="1"/>
</dbReference>
<evidence type="ECO:0000313" key="11">
    <source>
        <dbReference type="Proteomes" id="UP001295423"/>
    </source>
</evidence>
<dbReference type="InterPro" id="IPR020867">
    <property type="entry name" value="THF_DH/CycHdrlase_CS"/>
</dbReference>
<dbReference type="Pfam" id="PF00763">
    <property type="entry name" value="THF_DHG_CYH"/>
    <property type="match status" value="1"/>
</dbReference>
<evidence type="ECO:0000259" key="9">
    <source>
        <dbReference type="Pfam" id="PF02882"/>
    </source>
</evidence>
<dbReference type="Gene3D" id="3.40.50.720">
    <property type="entry name" value="NAD(P)-binding Rossmann-like Domain"/>
    <property type="match status" value="1"/>
</dbReference>
<dbReference type="EMBL" id="CAKOGP040000213">
    <property type="protein sequence ID" value="CAJ1932189.1"/>
    <property type="molecule type" value="Genomic_DNA"/>
</dbReference>
<dbReference type="FunFam" id="3.40.50.10860:FF:000005">
    <property type="entry name" value="C-1-tetrahydrofolate synthase, cytoplasmic, putative"/>
    <property type="match status" value="1"/>
</dbReference>
<keyword evidence="5" id="KW-0521">NADP</keyword>
<comment type="caution">
    <text evidence="10">The sequence shown here is derived from an EMBL/GenBank/DDBJ whole genome shotgun (WGS) entry which is preliminary data.</text>
</comment>
<dbReference type="SUPFAM" id="SSF53223">
    <property type="entry name" value="Aminoacid dehydrogenase-like, N-terminal domain"/>
    <property type="match status" value="1"/>
</dbReference>
<gene>
    <name evidence="10" type="ORF">CYCCA115_LOCUS2729</name>
</gene>
<protein>
    <recommendedName>
        <fullName evidence="12">Methenyltetrahydrofolate cyclohydrolase</fullName>
    </recommendedName>
</protein>
<evidence type="ECO:0000259" key="8">
    <source>
        <dbReference type="Pfam" id="PF00763"/>
    </source>
</evidence>
<organism evidence="10 11">
    <name type="scientific">Cylindrotheca closterium</name>
    <dbReference type="NCBI Taxonomy" id="2856"/>
    <lineage>
        <taxon>Eukaryota</taxon>
        <taxon>Sar</taxon>
        <taxon>Stramenopiles</taxon>
        <taxon>Ochrophyta</taxon>
        <taxon>Bacillariophyta</taxon>
        <taxon>Bacillariophyceae</taxon>
        <taxon>Bacillariophycidae</taxon>
        <taxon>Bacillariales</taxon>
        <taxon>Bacillariaceae</taxon>
        <taxon>Cylindrotheca</taxon>
    </lineage>
</organism>
<comment type="subunit">
    <text evidence="2">Homodimer.</text>
</comment>
<comment type="pathway">
    <text evidence="1">One-carbon metabolism; tetrahydrofolate interconversion.</text>
</comment>
<dbReference type="AlphaFoldDB" id="A0AAD2CEZ1"/>
<dbReference type="SUPFAM" id="SSF51735">
    <property type="entry name" value="NAD(P)-binding Rossmann-fold domains"/>
    <property type="match status" value="1"/>
</dbReference>
<dbReference type="InterPro" id="IPR020630">
    <property type="entry name" value="THF_DH/CycHdrlase_cat_dom"/>
</dbReference>